<keyword evidence="1" id="KW-0472">Membrane</keyword>
<dbReference type="EMBL" id="JACNFK010000030">
    <property type="protein sequence ID" value="MBC8519958.1"/>
    <property type="molecule type" value="Genomic_DNA"/>
</dbReference>
<evidence type="ECO:0000313" key="3">
    <source>
        <dbReference type="Proteomes" id="UP000654401"/>
    </source>
</evidence>
<keyword evidence="1" id="KW-0812">Transmembrane</keyword>
<dbReference type="Proteomes" id="UP000654401">
    <property type="component" value="Unassembled WGS sequence"/>
</dbReference>
<feature type="transmembrane region" description="Helical" evidence="1">
    <location>
        <begin position="6"/>
        <end position="26"/>
    </location>
</feature>
<comment type="caution">
    <text evidence="2">The sequence shown here is derived from an EMBL/GenBank/DDBJ whole genome shotgun (WGS) entry which is preliminary data.</text>
</comment>
<name>A0A8J6P8H0_9GAMM</name>
<protein>
    <submittedName>
        <fullName evidence="2">SHOCT domain-containing protein</fullName>
    </submittedName>
</protein>
<keyword evidence="1" id="KW-1133">Transmembrane helix</keyword>
<accession>A0A8J6P8H0</accession>
<gene>
    <name evidence="2" type="ORF">H8D24_06095</name>
</gene>
<evidence type="ECO:0000256" key="1">
    <source>
        <dbReference type="SAM" id="Phobius"/>
    </source>
</evidence>
<organism evidence="2 3">
    <name type="scientific">Candidatus Thiopontia autotrophica</name>
    <dbReference type="NCBI Taxonomy" id="2841688"/>
    <lineage>
        <taxon>Bacteria</taxon>
        <taxon>Pseudomonadati</taxon>
        <taxon>Pseudomonadota</taxon>
        <taxon>Gammaproteobacteria</taxon>
        <taxon>Candidatus Thiopontia</taxon>
    </lineage>
</organism>
<reference evidence="2 3" key="1">
    <citation type="submission" date="2020-08" db="EMBL/GenBank/DDBJ databases">
        <title>Bridging the membrane lipid divide: bacteria of the FCB group superphylum have the potential to synthesize archaeal ether lipids.</title>
        <authorList>
            <person name="Villanueva L."/>
            <person name="Von Meijenfeldt F.A.B."/>
            <person name="Westbye A.B."/>
            <person name="Yadav S."/>
            <person name="Hopmans E.C."/>
            <person name="Dutilh B.E."/>
            <person name="Sinninghe Damste J.S."/>
        </authorList>
    </citation>
    <scope>NUCLEOTIDE SEQUENCE [LARGE SCALE GENOMIC DNA]</scope>
    <source>
        <strain evidence="2">NIOZ-UU100</strain>
    </source>
</reference>
<proteinExistence type="predicted"/>
<evidence type="ECO:0000313" key="2">
    <source>
        <dbReference type="EMBL" id="MBC8519958.1"/>
    </source>
</evidence>
<sequence>MMDTFMSGGFGWIFWILIIALIFWLANTRGQGGDSSHTAQQKTAREMLDEEYALGKIDRDSYLQKRADLSS</sequence>
<dbReference type="AlphaFoldDB" id="A0A8J6P8H0"/>